<dbReference type="PANTHER" id="PTHR35901">
    <property type="entry name" value="RIBONUCLEASE VAPC3"/>
    <property type="match status" value="1"/>
</dbReference>
<dbReference type="HAMAP" id="MF_00265">
    <property type="entry name" value="VapC_Nob1"/>
    <property type="match status" value="1"/>
</dbReference>
<keyword evidence="1 6" id="KW-1277">Toxin-antitoxin system</keyword>
<dbReference type="GO" id="GO:0000287">
    <property type="term" value="F:magnesium ion binding"/>
    <property type="evidence" value="ECO:0007669"/>
    <property type="project" value="UniProtKB-UniRule"/>
</dbReference>
<feature type="binding site" evidence="6">
    <location>
        <position position="7"/>
    </location>
    <ligand>
        <name>Mg(2+)</name>
        <dbReference type="ChEBI" id="CHEBI:18420"/>
    </ligand>
</feature>
<gene>
    <name evidence="6" type="primary">vapC</name>
    <name evidence="8" type="ORF">DFQ14_106124</name>
</gene>
<keyword evidence="2 6" id="KW-0540">Nuclease</keyword>
<organism evidence="8 9">
    <name type="scientific">Halopolyspora algeriensis</name>
    <dbReference type="NCBI Taxonomy" id="1500506"/>
    <lineage>
        <taxon>Bacteria</taxon>
        <taxon>Bacillati</taxon>
        <taxon>Actinomycetota</taxon>
        <taxon>Actinomycetes</taxon>
        <taxon>Actinomycetes incertae sedis</taxon>
        <taxon>Halopolyspora</taxon>
    </lineage>
</organism>
<dbReference type="GO" id="GO:0004540">
    <property type="term" value="F:RNA nuclease activity"/>
    <property type="evidence" value="ECO:0007669"/>
    <property type="project" value="InterPro"/>
</dbReference>
<keyword evidence="9" id="KW-1185">Reference proteome</keyword>
<dbReference type="CDD" id="cd09873">
    <property type="entry name" value="PIN_Pae0151-like"/>
    <property type="match status" value="1"/>
</dbReference>
<dbReference type="OrthoDB" id="4377304at2"/>
<evidence type="ECO:0000313" key="8">
    <source>
        <dbReference type="EMBL" id="RCW43646.1"/>
    </source>
</evidence>
<evidence type="ECO:0000256" key="5">
    <source>
        <dbReference type="ARBA" id="ARBA00022842"/>
    </source>
</evidence>
<protein>
    <recommendedName>
        <fullName evidence="6">Ribonuclease VapC</fullName>
        <shortName evidence="6">RNase VapC</shortName>
        <ecNumber evidence="6">3.1.-.-</ecNumber>
    </recommendedName>
    <alternativeName>
        <fullName evidence="6">Toxin VapC</fullName>
    </alternativeName>
</protein>
<proteinExistence type="inferred from homology"/>
<dbReference type="Pfam" id="PF01850">
    <property type="entry name" value="PIN"/>
    <property type="match status" value="1"/>
</dbReference>
<evidence type="ECO:0000256" key="6">
    <source>
        <dbReference type="HAMAP-Rule" id="MF_00265"/>
    </source>
</evidence>
<name>A0A368VUK1_9ACTN</name>
<dbReference type="Proteomes" id="UP000253495">
    <property type="component" value="Unassembled WGS sequence"/>
</dbReference>
<dbReference type="RefSeq" id="WP_114453220.1">
    <property type="nucleotide sequence ID" value="NZ_QPJC01000006.1"/>
</dbReference>
<keyword evidence="3 6" id="KW-0479">Metal-binding</keyword>
<dbReference type="GO" id="GO:0090729">
    <property type="term" value="F:toxin activity"/>
    <property type="evidence" value="ECO:0007669"/>
    <property type="project" value="UniProtKB-KW"/>
</dbReference>
<dbReference type="InterPro" id="IPR044153">
    <property type="entry name" value="PIN_Pae0151-like"/>
</dbReference>
<sequence>MSVAVVDASVWCDALLPGPRRTAARSALDSYTAMAAPEHLQLEITQVLRRHARHDLGAVRAEAILRTLREMPVEHVPTRTLLDRIWELREALTAYDAAYVAVAEQRDAPLITRDKGLLAHAGTVRCAVLAVPPEQGASAQ</sequence>
<dbReference type="InterPro" id="IPR051619">
    <property type="entry name" value="TypeII_TA_RNase_PINc/VapC"/>
</dbReference>
<accession>A0A368VUK1</accession>
<evidence type="ECO:0000259" key="7">
    <source>
        <dbReference type="Pfam" id="PF01850"/>
    </source>
</evidence>
<feature type="domain" description="PIN" evidence="7">
    <location>
        <begin position="5"/>
        <end position="118"/>
    </location>
</feature>
<comment type="cofactor">
    <cofactor evidence="6">
        <name>Mg(2+)</name>
        <dbReference type="ChEBI" id="CHEBI:18420"/>
    </cofactor>
</comment>
<dbReference type="InterPro" id="IPR002716">
    <property type="entry name" value="PIN_dom"/>
</dbReference>
<dbReference type="InterPro" id="IPR029060">
    <property type="entry name" value="PIN-like_dom_sf"/>
</dbReference>
<evidence type="ECO:0000256" key="3">
    <source>
        <dbReference type="ARBA" id="ARBA00022723"/>
    </source>
</evidence>
<evidence type="ECO:0000256" key="2">
    <source>
        <dbReference type="ARBA" id="ARBA00022722"/>
    </source>
</evidence>
<dbReference type="GO" id="GO:0016787">
    <property type="term" value="F:hydrolase activity"/>
    <property type="evidence" value="ECO:0007669"/>
    <property type="project" value="UniProtKB-KW"/>
</dbReference>
<comment type="caution">
    <text evidence="8">The sequence shown here is derived from an EMBL/GenBank/DDBJ whole genome shotgun (WGS) entry which is preliminary data.</text>
</comment>
<evidence type="ECO:0000256" key="4">
    <source>
        <dbReference type="ARBA" id="ARBA00022801"/>
    </source>
</evidence>
<feature type="binding site" evidence="6">
    <location>
        <position position="96"/>
    </location>
    <ligand>
        <name>Mg(2+)</name>
        <dbReference type="ChEBI" id="CHEBI:18420"/>
    </ligand>
</feature>
<evidence type="ECO:0000313" key="9">
    <source>
        <dbReference type="Proteomes" id="UP000253495"/>
    </source>
</evidence>
<comment type="similarity">
    <text evidence="6">Belongs to the PINc/VapC protein family.</text>
</comment>
<keyword evidence="4 6" id="KW-0378">Hydrolase</keyword>
<evidence type="ECO:0000256" key="1">
    <source>
        <dbReference type="ARBA" id="ARBA00022649"/>
    </source>
</evidence>
<keyword evidence="6" id="KW-0800">Toxin</keyword>
<dbReference type="AlphaFoldDB" id="A0A368VUK1"/>
<keyword evidence="5 6" id="KW-0460">Magnesium</keyword>
<dbReference type="EMBL" id="QPJC01000006">
    <property type="protein sequence ID" value="RCW43646.1"/>
    <property type="molecule type" value="Genomic_DNA"/>
</dbReference>
<dbReference type="SUPFAM" id="SSF88723">
    <property type="entry name" value="PIN domain-like"/>
    <property type="match status" value="1"/>
</dbReference>
<dbReference type="InterPro" id="IPR022907">
    <property type="entry name" value="VapC_family"/>
</dbReference>
<dbReference type="PANTHER" id="PTHR35901:SF1">
    <property type="entry name" value="EXONUCLEASE VAPC9"/>
    <property type="match status" value="1"/>
</dbReference>
<dbReference type="EC" id="3.1.-.-" evidence="6"/>
<comment type="function">
    <text evidence="6">Toxic component of a toxin-antitoxin (TA) system. An RNase.</text>
</comment>
<dbReference type="Gene3D" id="3.40.50.1010">
    <property type="entry name" value="5'-nuclease"/>
    <property type="match status" value="1"/>
</dbReference>
<reference evidence="8 9" key="1">
    <citation type="submission" date="2018-07" db="EMBL/GenBank/DDBJ databases">
        <title>Genomic Encyclopedia of Type Strains, Phase III (KMG-III): the genomes of soil and plant-associated and newly described type strains.</title>
        <authorList>
            <person name="Whitman W."/>
        </authorList>
    </citation>
    <scope>NUCLEOTIDE SEQUENCE [LARGE SCALE GENOMIC DNA]</scope>
    <source>
        <strain evidence="8 9">CECT 8575</strain>
    </source>
</reference>